<sequence length="38" mass="4533">MHYIKLTLMYIESVLNIFTDCFEVATIKKILERQKKAT</sequence>
<reference evidence="2" key="1">
    <citation type="journal article" date="2014" name="Sci. Data">
        <title>Genomes of diverse isolates of the marine cyanobacterium Prochlorococcus.</title>
        <authorList>
            <person name="Biller S."/>
            <person name="Berube P."/>
            <person name="Thompson J."/>
            <person name="Kelly L."/>
            <person name="Roggensack S."/>
            <person name="Awad L."/>
            <person name="Roache-Johnson K."/>
            <person name="Ding H."/>
            <person name="Giovannoni S.J."/>
            <person name="Moore L.R."/>
            <person name="Chisholm S.W."/>
        </authorList>
    </citation>
    <scope>NUCLEOTIDE SEQUENCE [LARGE SCALE GENOMIC DNA]</scope>
    <source>
        <strain evidence="2">PAC1</strain>
    </source>
</reference>
<accession>A0A0A2C1H7</accession>
<dbReference type="EMBL" id="JNAX01000013">
    <property type="protein sequence ID" value="KGG20158.1"/>
    <property type="molecule type" value="Genomic_DNA"/>
</dbReference>
<name>A0A0A2C1H7_PROMR</name>
<organism evidence="1 2">
    <name type="scientific">Prochlorococcus marinus str. PAC1</name>
    <dbReference type="NCBI Taxonomy" id="59924"/>
    <lineage>
        <taxon>Bacteria</taxon>
        <taxon>Bacillati</taxon>
        <taxon>Cyanobacteriota</taxon>
        <taxon>Cyanophyceae</taxon>
        <taxon>Synechococcales</taxon>
        <taxon>Prochlorococcaceae</taxon>
        <taxon>Prochlorococcus</taxon>
    </lineage>
</organism>
<evidence type="ECO:0000313" key="1">
    <source>
        <dbReference type="EMBL" id="KGG20158.1"/>
    </source>
</evidence>
<comment type="caution">
    <text evidence="1">The sequence shown here is derived from an EMBL/GenBank/DDBJ whole genome shotgun (WGS) entry which is preliminary data.</text>
</comment>
<gene>
    <name evidence="1" type="ORF">EV03_1359</name>
</gene>
<dbReference type="AlphaFoldDB" id="A0A0A2C1H7"/>
<protein>
    <submittedName>
        <fullName evidence="1">Uncharacterized protein</fullName>
    </submittedName>
</protein>
<proteinExistence type="predicted"/>
<evidence type="ECO:0000313" key="2">
    <source>
        <dbReference type="Proteomes" id="UP000030392"/>
    </source>
</evidence>
<dbReference type="Proteomes" id="UP000030392">
    <property type="component" value="Unassembled WGS sequence"/>
</dbReference>